<evidence type="ECO:0000313" key="3">
    <source>
        <dbReference type="Proteomes" id="UP000809290"/>
    </source>
</evidence>
<name>A0ABS2SJ12_9MICO</name>
<proteinExistence type="predicted"/>
<dbReference type="InterPro" id="IPR013780">
    <property type="entry name" value="Glyco_hydro_b"/>
</dbReference>
<keyword evidence="3" id="KW-1185">Reference proteome</keyword>
<dbReference type="PANTHER" id="PTHR36183:SF2">
    <property type="entry name" value="BETA-GLUCURONIDASE C-TERMINAL DOMAIN-CONTAINING PROTEIN"/>
    <property type="match status" value="1"/>
</dbReference>
<protein>
    <submittedName>
        <fullName evidence="2">Uncharacterized protein</fullName>
    </submittedName>
</protein>
<dbReference type="InterPro" id="IPR005199">
    <property type="entry name" value="Glyco_hydro_79"/>
</dbReference>
<dbReference type="PANTHER" id="PTHR36183">
    <property type="entry name" value="BETA-GLUCURONIDASE"/>
    <property type="match status" value="1"/>
</dbReference>
<feature type="region of interest" description="Disordered" evidence="1">
    <location>
        <begin position="522"/>
        <end position="611"/>
    </location>
</feature>
<reference evidence="2 3" key="1">
    <citation type="submission" date="2021-01" db="EMBL/GenBank/DDBJ databases">
        <title>Sequencing the genomes of 1000 actinobacteria strains.</title>
        <authorList>
            <person name="Klenk H.-P."/>
        </authorList>
    </citation>
    <scope>NUCLEOTIDE SEQUENCE [LARGE SCALE GENOMIC DNA]</scope>
    <source>
        <strain evidence="2 3">DSM 13657</strain>
    </source>
</reference>
<dbReference type="Gene3D" id="2.60.40.1180">
    <property type="entry name" value="Golgi alpha-mannosidase II"/>
    <property type="match status" value="1"/>
</dbReference>
<dbReference type="SUPFAM" id="SSF51445">
    <property type="entry name" value="(Trans)glycosidases"/>
    <property type="match status" value="1"/>
</dbReference>
<feature type="compositionally biased region" description="Polar residues" evidence="1">
    <location>
        <begin position="602"/>
        <end position="611"/>
    </location>
</feature>
<feature type="region of interest" description="Disordered" evidence="1">
    <location>
        <begin position="62"/>
        <end position="107"/>
    </location>
</feature>
<dbReference type="Pfam" id="PF03662">
    <property type="entry name" value="Glyco_hydro_79n"/>
    <property type="match status" value="1"/>
</dbReference>
<dbReference type="Gene3D" id="3.20.20.80">
    <property type="entry name" value="Glycosidases"/>
    <property type="match status" value="1"/>
</dbReference>
<dbReference type="InterPro" id="IPR052974">
    <property type="entry name" value="GH79_Enzymes"/>
</dbReference>
<accession>A0ABS2SJ12</accession>
<organism evidence="2 3">
    <name type="scientific">Brevibacterium paucivorans</name>
    <dbReference type="NCBI Taxonomy" id="170994"/>
    <lineage>
        <taxon>Bacteria</taxon>
        <taxon>Bacillati</taxon>
        <taxon>Actinomycetota</taxon>
        <taxon>Actinomycetes</taxon>
        <taxon>Micrococcales</taxon>
        <taxon>Brevibacteriaceae</taxon>
        <taxon>Brevibacterium</taxon>
    </lineage>
</organism>
<dbReference type="RefSeq" id="WP_204515058.1">
    <property type="nucleotide sequence ID" value="NZ_JAFBCP010000001.1"/>
</dbReference>
<dbReference type="EMBL" id="JAFBCP010000001">
    <property type="protein sequence ID" value="MBM7816247.1"/>
    <property type="molecule type" value="Genomic_DNA"/>
</dbReference>
<gene>
    <name evidence="2" type="ORF">JOE56_000941</name>
</gene>
<dbReference type="Proteomes" id="UP000809290">
    <property type="component" value="Unassembled WGS sequence"/>
</dbReference>
<evidence type="ECO:0000256" key="1">
    <source>
        <dbReference type="SAM" id="MobiDB-lite"/>
    </source>
</evidence>
<sequence>MTSILLAGTVPYSESWRSDDWLKPDLGGTTMLAMRNTSKPRTALAVLMTCFLVVLSACSGEGTPGTNESQLSSPSPTPPPKFSQEFAKPVDGEPATITVGDKPNKRKMRADNLGISFESTELADPRWDPDHSNLDELLKNLGQPGLRFGGNRLDRSLFWTSSDEKAPKGEIKVTPDDLKRLKKMVDKTKSRVTIGIPLGDYDPKRGADMAHHAITILGPHLVGISVGNEPNGYTVDSGDLKIRDDNWNTDAYKKQLRAYVDAITEKHSDAPIIGPAAYDTQWMDAFTQAMDDSNHKDNVAAISQHWYALFDCSSTTVPGRGPQAENFTTKEVHDSATKLLGMGLDRAKKAKAPLWVEETGPTSCAGTNDTSKKFSKSLWTADYTLHAATLGVQRLNMHSMLGSCDKGAPMSTVCDPSKEAKSGAGAGAGLDPQTWADTNDGQYQFRARDNFLAMQTISPTVGGDFVDTKISGGDNMRAYTTTKGDTTVTVIINNNDAASSGGNPVTIKMPEGYEPVTAGQLAGKENNTQDRARHTPQRKLPKALPYSGPENDNASEGKEPTPATPGASDAPTVEVNGNTLRFDVAASSITTVVWKKKPEPSAQPSATGSSN</sequence>
<comment type="caution">
    <text evidence="2">The sequence shown here is derived from an EMBL/GenBank/DDBJ whole genome shotgun (WGS) entry which is preliminary data.</text>
</comment>
<dbReference type="InterPro" id="IPR017853">
    <property type="entry name" value="GH"/>
</dbReference>
<evidence type="ECO:0000313" key="2">
    <source>
        <dbReference type="EMBL" id="MBM7816247.1"/>
    </source>
</evidence>
<feature type="region of interest" description="Disordered" evidence="1">
    <location>
        <begin position="415"/>
        <end position="435"/>
    </location>
</feature>